<proteinExistence type="predicted"/>
<organism evidence="3 4">
    <name type="scientific">Chitinophaga eiseniae</name>
    <dbReference type="NCBI Taxonomy" id="634771"/>
    <lineage>
        <taxon>Bacteria</taxon>
        <taxon>Pseudomonadati</taxon>
        <taxon>Bacteroidota</taxon>
        <taxon>Chitinophagia</taxon>
        <taxon>Chitinophagales</taxon>
        <taxon>Chitinophagaceae</taxon>
        <taxon>Chitinophaga</taxon>
    </lineage>
</organism>
<feature type="domain" description="Aldehyde dehydrogenase" evidence="2">
    <location>
        <begin position="2"/>
        <end position="284"/>
    </location>
</feature>
<dbReference type="Gene3D" id="3.40.309.10">
    <property type="entry name" value="Aldehyde Dehydrogenase, Chain A, domain 2"/>
    <property type="match status" value="1"/>
</dbReference>
<dbReference type="GO" id="GO:0016620">
    <property type="term" value="F:oxidoreductase activity, acting on the aldehyde or oxo group of donors, NAD or NADP as acceptor"/>
    <property type="evidence" value="ECO:0007669"/>
    <property type="project" value="InterPro"/>
</dbReference>
<dbReference type="PANTHER" id="PTHR43353">
    <property type="entry name" value="SUCCINATE-SEMIALDEHYDE DEHYDROGENASE, MITOCHONDRIAL"/>
    <property type="match status" value="1"/>
</dbReference>
<evidence type="ECO:0000313" key="4">
    <source>
        <dbReference type="Proteomes" id="UP000190367"/>
    </source>
</evidence>
<dbReference type="InterPro" id="IPR016162">
    <property type="entry name" value="Ald_DH_N"/>
</dbReference>
<dbReference type="InterPro" id="IPR016163">
    <property type="entry name" value="Ald_DH_C"/>
</dbReference>
<dbReference type="InterPro" id="IPR050740">
    <property type="entry name" value="Aldehyde_DH_Superfamily"/>
</dbReference>
<dbReference type="InterPro" id="IPR015590">
    <property type="entry name" value="Aldehyde_DH_dom"/>
</dbReference>
<protein>
    <submittedName>
        <fullName evidence="3">NADP-dependent aldehyde dehydrogenase</fullName>
    </submittedName>
</protein>
<dbReference type="AlphaFoldDB" id="A0A1T4SRR2"/>
<dbReference type="STRING" id="634771.SAMN04488128_103360"/>
<name>A0A1T4SRR2_9BACT</name>
<evidence type="ECO:0000313" key="3">
    <source>
        <dbReference type="EMBL" id="SKA30842.1"/>
    </source>
</evidence>
<sequence>MTQIDQIMQQAATAYEQYKNIPPAQRAAFLEAIGAEITARREGLVKTAGEETNLPMARLNGEIVRTTTQLQKFADLIKEGSWVEAVIDTTPNIRRMLVPVGPVVVFGASNFPFAFSTAGGDTASALAAGATVVVKAHPAHPRTSQLMFEAIQAAIVQSDMPAHTVQHVTGDYHTGKALVIHPNTTGVGFTGSLQGGKALCAYAAEREVPIPVFAEMSSVNPVVFLPQALETRGAALAETFAASITLGAGQFCTNPGLLIGLESPAFTAFQQQLGAALEKTSPQKMLHPGIHTAFLEGRTRMLANQEVSLSPAPVLDFDANAVRPSLALTSGAAILANPALKEEVFGPHALVVACKDKAELLTVLKGLKGQLTTSVMATEEELGQWREVIDVQLTLAGRIILNGAPTGVEVCAAMVHGGPFPATTDARFTSVGTAAIRRWVRPVCFQQFPDALLPDELKDGNPRGIWRLTDNQYGR</sequence>
<dbReference type="EMBL" id="FUWZ01000003">
    <property type="protein sequence ID" value="SKA30842.1"/>
    <property type="molecule type" value="Genomic_DNA"/>
</dbReference>
<dbReference type="PANTHER" id="PTHR43353:SF3">
    <property type="entry name" value="ALDEHYDE DEHYDROGENASE-RELATED"/>
    <property type="match status" value="1"/>
</dbReference>
<dbReference type="RefSeq" id="WP_078670723.1">
    <property type="nucleotide sequence ID" value="NZ_FUWZ01000003.1"/>
</dbReference>
<keyword evidence="1" id="KW-0560">Oxidoreductase</keyword>
<dbReference type="Gene3D" id="3.40.605.10">
    <property type="entry name" value="Aldehyde Dehydrogenase, Chain A, domain 1"/>
    <property type="match status" value="1"/>
</dbReference>
<accession>A0A1T4SRR2</accession>
<evidence type="ECO:0000259" key="2">
    <source>
        <dbReference type="Pfam" id="PF00171"/>
    </source>
</evidence>
<gene>
    <name evidence="3" type="ORF">SAMN04488128_103360</name>
</gene>
<dbReference type="SUPFAM" id="SSF53720">
    <property type="entry name" value="ALDH-like"/>
    <property type="match status" value="1"/>
</dbReference>
<evidence type="ECO:0000256" key="1">
    <source>
        <dbReference type="ARBA" id="ARBA00023002"/>
    </source>
</evidence>
<dbReference type="Proteomes" id="UP000190367">
    <property type="component" value="Unassembled WGS sequence"/>
</dbReference>
<dbReference type="OrthoDB" id="9770537at2"/>
<reference evidence="4" key="1">
    <citation type="submission" date="2017-02" db="EMBL/GenBank/DDBJ databases">
        <authorList>
            <person name="Varghese N."/>
            <person name="Submissions S."/>
        </authorList>
    </citation>
    <scope>NUCLEOTIDE SEQUENCE [LARGE SCALE GENOMIC DNA]</scope>
    <source>
        <strain evidence="4">DSM 22224</strain>
    </source>
</reference>
<keyword evidence="4" id="KW-1185">Reference proteome</keyword>
<dbReference type="InterPro" id="IPR016161">
    <property type="entry name" value="Ald_DH/histidinol_DH"/>
</dbReference>
<dbReference type="Pfam" id="PF00171">
    <property type="entry name" value="Aldedh"/>
    <property type="match status" value="1"/>
</dbReference>
<dbReference type="InterPro" id="IPR044151">
    <property type="entry name" value="ALDH_KGSADH"/>
</dbReference>
<dbReference type="CDD" id="cd07129">
    <property type="entry name" value="ALDH_KGSADH"/>
    <property type="match status" value="1"/>
</dbReference>